<sequence length="85" mass="10395">MVSNKELELKMEMQQHHDEEQHLDKQWFEVMEKGMEYLKNDEKIDIIEETMDTQVDMCSWLDLQIWLASHPKRLLNYEEILVTNK</sequence>
<proteinExistence type="predicted"/>
<gene>
    <name evidence="1" type="primary">Vigan.01G485700</name>
    <name evidence="1" type="ORF">VIGAN_01485700</name>
</gene>
<keyword evidence="2" id="KW-1185">Reference proteome</keyword>
<evidence type="ECO:0000313" key="1">
    <source>
        <dbReference type="EMBL" id="BAT76800.1"/>
    </source>
</evidence>
<organism evidence="1 2">
    <name type="scientific">Vigna angularis var. angularis</name>
    <dbReference type="NCBI Taxonomy" id="157739"/>
    <lineage>
        <taxon>Eukaryota</taxon>
        <taxon>Viridiplantae</taxon>
        <taxon>Streptophyta</taxon>
        <taxon>Embryophyta</taxon>
        <taxon>Tracheophyta</taxon>
        <taxon>Spermatophyta</taxon>
        <taxon>Magnoliopsida</taxon>
        <taxon>eudicotyledons</taxon>
        <taxon>Gunneridae</taxon>
        <taxon>Pentapetalae</taxon>
        <taxon>rosids</taxon>
        <taxon>fabids</taxon>
        <taxon>Fabales</taxon>
        <taxon>Fabaceae</taxon>
        <taxon>Papilionoideae</taxon>
        <taxon>50 kb inversion clade</taxon>
        <taxon>NPAAA clade</taxon>
        <taxon>indigoferoid/millettioid clade</taxon>
        <taxon>Phaseoleae</taxon>
        <taxon>Vigna</taxon>
    </lineage>
</organism>
<name>A0A0S3R8B0_PHAAN</name>
<protein>
    <submittedName>
        <fullName evidence="1">Uncharacterized protein</fullName>
    </submittedName>
</protein>
<reference evidence="1 2" key="1">
    <citation type="journal article" date="2015" name="Sci. Rep.">
        <title>The power of single molecule real-time sequencing technology in the de novo assembly of a eukaryotic genome.</title>
        <authorList>
            <person name="Sakai H."/>
            <person name="Naito K."/>
            <person name="Ogiso-Tanaka E."/>
            <person name="Takahashi Y."/>
            <person name="Iseki K."/>
            <person name="Muto C."/>
            <person name="Satou K."/>
            <person name="Teruya K."/>
            <person name="Shiroma A."/>
            <person name="Shimoji M."/>
            <person name="Hirano T."/>
            <person name="Itoh T."/>
            <person name="Kaga A."/>
            <person name="Tomooka N."/>
        </authorList>
    </citation>
    <scope>NUCLEOTIDE SEQUENCE [LARGE SCALE GENOMIC DNA]</scope>
    <source>
        <strain evidence="2">cv. Shumari</strain>
    </source>
</reference>
<dbReference type="Proteomes" id="UP000291084">
    <property type="component" value="Chromosome 1"/>
</dbReference>
<dbReference type="AlphaFoldDB" id="A0A0S3R8B0"/>
<dbReference type="EMBL" id="AP015034">
    <property type="protein sequence ID" value="BAT76800.1"/>
    <property type="molecule type" value="Genomic_DNA"/>
</dbReference>
<evidence type="ECO:0000313" key="2">
    <source>
        <dbReference type="Proteomes" id="UP000291084"/>
    </source>
</evidence>
<accession>A0A0S3R8B0</accession>